<dbReference type="GeneID" id="90539884"/>
<proteinExistence type="predicted"/>
<dbReference type="AlphaFoldDB" id="A0AAX4J856"/>
<name>A0AAX4J856_9MICR</name>
<reference evidence="2" key="1">
    <citation type="journal article" date="2024" name="BMC Genomics">
        <title>Functional annotation of a divergent genome using sequence and structure-based similarity.</title>
        <authorList>
            <person name="Svedberg D."/>
            <person name="Winiger R.R."/>
            <person name="Berg A."/>
            <person name="Sharma H."/>
            <person name="Tellgren-Roth C."/>
            <person name="Debrunner-Vossbrinck B.A."/>
            <person name="Vossbrinck C.R."/>
            <person name="Barandun J."/>
        </authorList>
    </citation>
    <scope>NUCLEOTIDE SEQUENCE</scope>
    <source>
        <strain evidence="2">Illinois isolate</strain>
    </source>
</reference>
<gene>
    <name evidence="2" type="ORF">VNE69_01019</name>
</gene>
<organism evidence="2 3">
    <name type="scientific">Vairimorpha necatrix</name>
    <dbReference type="NCBI Taxonomy" id="6039"/>
    <lineage>
        <taxon>Eukaryota</taxon>
        <taxon>Fungi</taxon>
        <taxon>Fungi incertae sedis</taxon>
        <taxon>Microsporidia</taxon>
        <taxon>Nosematidae</taxon>
        <taxon>Vairimorpha</taxon>
    </lineage>
</organism>
<protein>
    <submittedName>
        <fullName evidence="2">Uncharacterized protein</fullName>
    </submittedName>
</protein>
<dbReference type="RefSeq" id="XP_065328222.1">
    <property type="nucleotide sequence ID" value="XM_065472150.1"/>
</dbReference>
<dbReference type="KEGG" id="vnx:VNE69_01019"/>
<feature type="chain" id="PRO_5043691031" evidence="1">
    <location>
        <begin position="16"/>
        <end position="299"/>
    </location>
</feature>
<sequence length="299" mass="35376">MFVSIIIFIFAFAATKQHMIFLSINKNVCTFYLGLNYGLEPFEHHKYKIVLSSTDFYSQKVNEACTNSSFETFNFIKCKYDAELLSILEMTLTRNNDKMNFMACRTFLKSEINFKASKKYFTTEVSSTNNKSMQTPCNSFFYYLQDIRYHDHIRFRLSKKDYDELRNVLPSTPYNFFIAKKSNQKYLAENYKQKCDNDAMSTLSNDIELDYVTIYIDDDEDENKIISTESIDLGQGYNNNNDQEDGEENITQKRNNRLIELFGKEDNIQIRDLYEYEILNGIHETFCEKIIRIIAEFFI</sequence>
<evidence type="ECO:0000313" key="2">
    <source>
        <dbReference type="EMBL" id="WUR02077.1"/>
    </source>
</evidence>
<accession>A0AAX4J856</accession>
<keyword evidence="3" id="KW-1185">Reference proteome</keyword>
<evidence type="ECO:0000313" key="3">
    <source>
        <dbReference type="Proteomes" id="UP001334084"/>
    </source>
</evidence>
<evidence type="ECO:0000256" key="1">
    <source>
        <dbReference type="SAM" id="SignalP"/>
    </source>
</evidence>
<dbReference type="Proteomes" id="UP001334084">
    <property type="component" value="Chromosome 1"/>
</dbReference>
<keyword evidence="1" id="KW-0732">Signal</keyword>
<feature type="signal peptide" evidence="1">
    <location>
        <begin position="1"/>
        <end position="15"/>
    </location>
</feature>
<dbReference type="EMBL" id="CP142726">
    <property type="protein sequence ID" value="WUR02077.1"/>
    <property type="molecule type" value="Genomic_DNA"/>
</dbReference>